<feature type="transmembrane region" description="Helical" evidence="1">
    <location>
        <begin position="236"/>
        <end position="260"/>
    </location>
</feature>
<keyword evidence="1" id="KW-1133">Transmembrane helix</keyword>
<dbReference type="PROSITE" id="PS51352">
    <property type="entry name" value="THIOREDOXIN_2"/>
    <property type="match status" value="1"/>
</dbReference>
<dbReference type="PANTHER" id="PTHR46472">
    <property type="entry name" value="NUCLEOREDOXIN"/>
    <property type="match status" value="1"/>
</dbReference>
<sequence>RLCRTPARLSALTVCTGLFIPAVGFTRCFLTAPSIGSRRSIAASSVAMAAAPSAAPSLGPLLDAEGKEVDGSSLEGKSVALYFAGEWCPMCTAFTPVLTEFMKDVGDKAVVFVSSDFTKEEYDQHRSHLPSQFLSVPFGSEMQDSLKRKFHLWGGREIPKYGGDRRGGIPALVVITPGGEEQKYLDAESKGGAALKHRHHDQCHGPHIIIIIIINIINPSVAFTITVTIRIIATILSAIIVTIAIAIIIIIISIIISIIIVITISIIVIIVTVVAVVTIAIVIPILMPVPPRPSGDRLIW</sequence>
<dbReference type="AlphaFoldDB" id="A0A812WAC3"/>
<feature type="transmembrane region" description="Helical" evidence="1">
    <location>
        <begin position="266"/>
        <end position="287"/>
    </location>
</feature>
<dbReference type="Gene3D" id="3.40.30.10">
    <property type="entry name" value="Glutaredoxin"/>
    <property type="match status" value="1"/>
</dbReference>
<protein>
    <recommendedName>
        <fullName evidence="2">Thioredoxin domain-containing protein</fullName>
    </recommendedName>
</protein>
<dbReference type="InterPro" id="IPR036249">
    <property type="entry name" value="Thioredoxin-like_sf"/>
</dbReference>
<dbReference type="InterPro" id="IPR013766">
    <property type="entry name" value="Thioredoxin_domain"/>
</dbReference>
<dbReference type="Pfam" id="PF13905">
    <property type="entry name" value="Thioredoxin_8"/>
    <property type="match status" value="1"/>
</dbReference>
<feature type="transmembrane region" description="Helical" evidence="1">
    <location>
        <begin position="208"/>
        <end position="229"/>
    </location>
</feature>
<gene>
    <name evidence="3" type="ORF">SNEC2469_LOCUS18900</name>
</gene>
<keyword evidence="1" id="KW-0812">Transmembrane</keyword>
<dbReference type="Proteomes" id="UP000601435">
    <property type="component" value="Unassembled WGS sequence"/>
</dbReference>
<dbReference type="SUPFAM" id="SSF52833">
    <property type="entry name" value="Thioredoxin-like"/>
    <property type="match status" value="1"/>
</dbReference>
<evidence type="ECO:0000256" key="1">
    <source>
        <dbReference type="SAM" id="Phobius"/>
    </source>
</evidence>
<dbReference type="InterPro" id="IPR012336">
    <property type="entry name" value="Thioredoxin-like_fold"/>
</dbReference>
<keyword evidence="1" id="KW-0472">Membrane</keyword>
<dbReference type="PANTHER" id="PTHR46472:SF1">
    <property type="entry name" value="NUCLEOREDOXIN"/>
    <property type="match status" value="1"/>
</dbReference>
<keyword evidence="4" id="KW-1185">Reference proteome</keyword>
<dbReference type="GO" id="GO:0031397">
    <property type="term" value="P:negative regulation of protein ubiquitination"/>
    <property type="evidence" value="ECO:0007669"/>
    <property type="project" value="TreeGrafter"/>
</dbReference>
<evidence type="ECO:0000313" key="3">
    <source>
        <dbReference type="EMBL" id="CAE7663411.1"/>
    </source>
</evidence>
<reference evidence="3" key="1">
    <citation type="submission" date="2021-02" db="EMBL/GenBank/DDBJ databases">
        <authorList>
            <person name="Dougan E. K."/>
            <person name="Rhodes N."/>
            <person name="Thang M."/>
            <person name="Chan C."/>
        </authorList>
    </citation>
    <scope>NUCLEOTIDE SEQUENCE</scope>
</reference>
<dbReference type="GO" id="GO:0005634">
    <property type="term" value="C:nucleus"/>
    <property type="evidence" value="ECO:0007669"/>
    <property type="project" value="TreeGrafter"/>
</dbReference>
<dbReference type="EMBL" id="CAJNJA010032064">
    <property type="protein sequence ID" value="CAE7663411.1"/>
    <property type="molecule type" value="Genomic_DNA"/>
</dbReference>
<organism evidence="3 4">
    <name type="scientific">Symbiodinium necroappetens</name>
    <dbReference type="NCBI Taxonomy" id="1628268"/>
    <lineage>
        <taxon>Eukaryota</taxon>
        <taxon>Sar</taxon>
        <taxon>Alveolata</taxon>
        <taxon>Dinophyceae</taxon>
        <taxon>Suessiales</taxon>
        <taxon>Symbiodiniaceae</taxon>
        <taxon>Symbiodinium</taxon>
    </lineage>
</organism>
<proteinExistence type="predicted"/>
<dbReference type="GO" id="GO:0030178">
    <property type="term" value="P:negative regulation of Wnt signaling pathway"/>
    <property type="evidence" value="ECO:0007669"/>
    <property type="project" value="TreeGrafter"/>
</dbReference>
<dbReference type="GO" id="GO:0004791">
    <property type="term" value="F:thioredoxin-disulfide reductase (NADPH) activity"/>
    <property type="evidence" value="ECO:0007669"/>
    <property type="project" value="TreeGrafter"/>
</dbReference>
<accession>A0A812WAC3</accession>
<name>A0A812WAC3_9DINO</name>
<evidence type="ECO:0000313" key="4">
    <source>
        <dbReference type="Proteomes" id="UP000601435"/>
    </source>
</evidence>
<dbReference type="OrthoDB" id="438417at2759"/>
<comment type="caution">
    <text evidence="3">The sequence shown here is derived from an EMBL/GenBank/DDBJ whole genome shotgun (WGS) entry which is preliminary data.</text>
</comment>
<evidence type="ECO:0000259" key="2">
    <source>
        <dbReference type="PROSITE" id="PS51352"/>
    </source>
</evidence>
<feature type="non-terminal residue" evidence="3">
    <location>
        <position position="1"/>
    </location>
</feature>
<feature type="domain" description="Thioredoxin" evidence="2">
    <location>
        <begin position="49"/>
        <end position="196"/>
    </location>
</feature>